<dbReference type="EMBL" id="AEAI01000053">
    <property type="protein sequence ID" value="EGH41117.1"/>
    <property type="molecule type" value="Genomic_DNA"/>
</dbReference>
<comment type="caution">
    <text evidence="1">The sequence shown here is derived from an EMBL/GenBank/DDBJ whole genome shotgun (WGS) entry which is preliminary data.</text>
</comment>
<protein>
    <submittedName>
        <fullName evidence="1">Uncharacterized protein</fullName>
    </submittedName>
</protein>
<evidence type="ECO:0000313" key="1">
    <source>
        <dbReference type="EMBL" id="EGH41117.1"/>
    </source>
</evidence>
<name>F3G217_PSESJ</name>
<gene>
    <name evidence="1" type="ORF">PSYPI_01257</name>
</gene>
<accession>F3G217</accession>
<dbReference type="AlphaFoldDB" id="F3G217"/>
<proteinExistence type="predicted"/>
<dbReference type="Proteomes" id="UP000004986">
    <property type="component" value="Unassembled WGS sequence"/>
</dbReference>
<dbReference type="BioCyc" id="PSYR629263:G11X0-224-MONOMER"/>
<sequence length="41" mass="4644">MGPLGTGLTVLAQWREQTDHLLQSDLLRVVFQWFVHGYSGS</sequence>
<evidence type="ECO:0000313" key="2">
    <source>
        <dbReference type="Proteomes" id="UP000004986"/>
    </source>
</evidence>
<organism evidence="1 2">
    <name type="scientific">Pseudomonas syringae pv. pisi str. 1704B</name>
    <dbReference type="NCBI Taxonomy" id="629263"/>
    <lineage>
        <taxon>Bacteria</taxon>
        <taxon>Pseudomonadati</taxon>
        <taxon>Pseudomonadota</taxon>
        <taxon>Gammaproteobacteria</taxon>
        <taxon>Pseudomonadales</taxon>
        <taxon>Pseudomonadaceae</taxon>
        <taxon>Pseudomonas</taxon>
        <taxon>Pseudomonas syringae</taxon>
    </lineage>
</organism>
<keyword evidence="2" id="KW-1185">Reference proteome</keyword>
<reference evidence="1 2" key="1">
    <citation type="journal article" date="2011" name="PLoS Pathog.">
        <title>Dynamic evolution of pathogenicity revealed by sequencing and comparative genomics of 19 Pseudomonas syringae isolates.</title>
        <authorList>
            <person name="Baltrus D.A."/>
            <person name="Nishimura M.T."/>
            <person name="Romanchuk A."/>
            <person name="Chang J.H."/>
            <person name="Mukhtar M.S."/>
            <person name="Cherkis K."/>
            <person name="Roach J."/>
            <person name="Grant S.R."/>
            <person name="Jones C.D."/>
            <person name="Dangl J.L."/>
        </authorList>
    </citation>
    <scope>NUCLEOTIDE SEQUENCE [LARGE SCALE GENOMIC DNA]</scope>
    <source>
        <strain evidence="1 2">1704B</strain>
    </source>
</reference>
<dbReference type="HOGENOM" id="CLU_3275429_0_0_6"/>